<reference evidence="13" key="1">
    <citation type="journal article" date="2019" name="Int. J. Syst. Evol. Microbiol.">
        <title>The Global Catalogue of Microorganisms (GCM) 10K type strain sequencing project: providing services to taxonomists for standard genome sequencing and annotation.</title>
        <authorList>
            <consortium name="The Broad Institute Genomics Platform"/>
            <consortium name="The Broad Institute Genome Sequencing Center for Infectious Disease"/>
            <person name="Wu L."/>
            <person name="Ma J."/>
        </authorList>
    </citation>
    <scope>NUCLEOTIDE SEQUENCE [LARGE SCALE GENOMIC DNA]</scope>
    <source>
        <strain evidence="13">KCTC 42107</strain>
    </source>
</reference>
<evidence type="ECO:0000256" key="5">
    <source>
        <dbReference type="ARBA" id="ARBA00022741"/>
    </source>
</evidence>
<evidence type="ECO:0000256" key="2">
    <source>
        <dbReference type="ARBA" id="ARBA00012438"/>
    </source>
</evidence>
<organism evidence="12 13">
    <name type="scientific">Flavobacterium suzhouense</name>
    <dbReference type="NCBI Taxonomy" id="1529638"/>
    <lineage>
        <taxon>Bacteria</taxon>
        <taxon>Pseudomonadati</taxon>
        <taxon>Bacteroidota</taxon>
        <taxon>Flavobacteriia</taxon>
        <taxon>Flavobacteriales</taxon>
        <taxon>Flavobacteriaceae</taxon>
        <taxon>Flavobacterium</taxon>
    </lineage>
</organism>
<keyword evidence="7" id="KW-0067">ATP-binding</keyword>
<dbReference type="InterPro" id="IPR003594">
    <property type="entry name" value="HATPase_dom"/>
</dbReference>
<evidence type="ECO:0000256" key="8">
    <source>
        <dbReference type="ARBA" id="ARBA00023012"/>
    </source>
</evidence>
<feature type="domain" description="Signal transduction histidine kinase subgroup 3 dimerisation and phosphoacceptor" evidence="11">
    <location>
        <begin position="68"/>
        <end position="121"/>
    </location>
</feature>
<dbReference type="EC" id="2.7.13.3" evidence="2"/>
<evidence type="ECO:0000259" key="10">
    <source>
        <dbReference type="Pfam" id="PF02518"/>
    </source>
</evidence>
<proteinExistence type="predicted"/>
<dbReference type="InterPro" id="IPR036890">
    <property type="entry name" value="HATPase_C_sf"/>
</dbReference>
<evidence type="ECO:0000256" key="7">
    <source>
        <dbReference type="ARBA" id="ARBA00022840"/>
    </source>
</evidence>
<keyword evidence="9" id="KW-0472">Membrane</keyword>
<sequence>MEKWQDPKVIALWISITIALIATIVFLVVRILYAGYKGMTEANLRERELKLEHHKKLMEAGLQAQEKERARIAADLHDSLIGKVAVIKMKNQLNASDSEINLLLEEVMNEARRISHDLTPPLLEFTGISELIDGVFLPWSKRYSINFINDNRRDDDLQPGFKIQILRVAQELLMNVIKHSKADAIDVQLRLTQTSFALTLSDNGRGFGVNEQKMGIGLRNLELRIEYLKATYKIKSVKGKGTIVIVFGIFK</sequence>
<evidence type="ECO:0000256" key="9">
    <source>
        <dbReference type="SAM" id="Phobius"/>
    </source>
</evidence>
<comment type="catalytic activity">
    <reaction evidence="1">
        <text>ATP + protein L-histidine = ADP + protein N-phospho-L-histidine.</text>
        <dbReference type="EC" id="2.7.13.3"/>
    </reaction>
</comment>
<dbReference type="CDD" id="cd16917">
    <property type="entry name" value="HATPase_UhpB-NarQ-NarX-like"/>
    <property type="match status" value="1"/>
</dbReference>
<keyword evidence="9" id="KW-1133">Transmembrane helix</keyword>
<gene>
    <name evidence="12" type="ORF">ACFSR3_15310</name>
</gene>
<dbReference type="EMBL" id="JBHUMD010000029">
    <property type="protein sequence ID" value="MFD2603431.1"/>
    <property type="molecule type" value="Genomic_DNA"/>
</dbReference>
<keyword evidence="9" id="KW-0812">Transmembrane</keyword>
<dbReference type="InterPro" id="IPR011712">
    <property type="entry name" value="Sig_transdc_His_kin_sub3_dim/P"/>
</dbReference>
<dbReference type="Proteomes" id="UP001597480">
    <property type="component" value="Unassembled WGS sequence"/>
</dbReference>
<dbReference type="Gene3D" id="3.30.565.10">
    <property type="entry name" value="Histidine kinase-like ATPase, C-terminal domain"/>
    <property type="match status" value="1"/>
</dbReference>
<comment type="caution">
    <text evidence="12">The sequence shown here is derived from an EMBL/GenBank/DDBJ whole genome shotgun (WGS) entry which is preliminary data.</text>
</comment>
<evidence type="ECO:0000256" key="6">
    <source>
        <dbReference type="ARBA" id="ARBA00022777"/>
    </source>
</evidence>
<keyword evidence="8" id="KW-0902">Two-component regulatory system</keyword>
<dbReference type="InterPro" id="IPR050482">
    <property type="entry name" value="Sensor_HK_TwoCompSys"/>
</dbReference>
<dbReference type="PANTHER" id="PTHR24421:SF10">
    <property type="entry name" value="NITRATE_NITRITE SENSOR PROTEIN NARQ"/>
    <property type="match status" value="1"/>
</dbReference>
<evidence type="ECO:0000256" key="4">
    <source>
        <dbReference type="ARBA" id="ARBA00022679"/>
    </source>
</evidence>
<keyword evidence="13" id="KW-1185">Reference proteome</keyword>
<dbReference type="RefSeq" id="WP_379822221.1">
    <property type="nucleotide sequence ID" value="NZ_JBHUMD010000029.1"/>
</dbReference>
<keyword evidence="6 12" id="KW-0418">Kinase</keyword>
<evidence type="ECO:0000313" key="12">
    <source>
        <dbReference type="EMBL" id="MFD2603431.1"/>
    </source>
</evidence>
<name>A0ABW5NXH9_9FLAO</name>
<evidence type="ECO:0000256" key="3">
    <source>
        <dbReference type="ARBA" id="ARBA00022553"/>
    </source>
</evidence>
<protein>
    <recommendedName>
        <fullName evidence="2">histidine kinase</fullName>
        <ecNumber evidence="2">2.7.13.3</ecNumber>
    </recommendedName>
</protein>
<dbReference type="Pfam" id="PF02518">
    <property type="entry name" value="HATPase_c"/>
    <property type="match status" value="1"/>
</dbReference>
<dbReference type="SUPFAM" id="SSF55874">
    <property type="entry name" value="ATPase domain of HSP90 chaperone/DNA topoisomerase II/histidine kinase"/>
    <property type="match status" value="1"/>
</dbReference>
<feature type="transmembrane region" description="Helical" evidence="9">
    <location>
        <begin position="12"/>
        <end position="33"/>
    </location>
</feature>
<keyword evidence="5" id="KW-0547">Nucleotide-binding</keyword>
<accession>A0ABW5NXH9</accession>
<evidence type="ECO:0000259" key="11">
    <source>
        <dbReference type="Pfam" id="PF07730"/>
    </source>
</evidence>
<dbReference type="PANTHER" id="PTHR24421">
    <property type="entry name" value="NITRATE/NITRITE SENSOR PROTEIN NARX-RELATED"/>
    <property type="match status" value="1"/>
</dbReference>
<evidence type="ECO:0000313" key="13">
    <source>
        <dbReference type="Proteomes" id="UP001597480"/>
    </source>
</evidence>
<keyword evidence="4" id="KW-0808">Transferase</keyword>
<evidence type="ECO:0000256" key="1">
    <source>
        <dbReference type="ARBA" id="ARBA00000085"/>
    </source>
</evidence>
<keyword evidence="3" id="KW-0597">Phosphoprotein</keyword>
<dbReference type="GO" id="GO:0016301">
    <property type="term" value="F:kinase activity"/>
    <property type="evidence" value="ECO:0007669"/>
    <property type="project" value="UniProtKB-KW"/>
</dbReference>
<feature type="domain" description="Histidine kinase/HSP90-like ATPase" evidence="10">
    <location>
        <begin position="163"/>
        <end position="246"/>
    </location>
</feature>
<dbReference type="Pfam" id="PF07730">
    <property type="entry name" value="HisKA_3"/>
    <property type="match status" value="1"/>
</dbReference>
<dbReference type="Gene3D" id="1.20.5.1930">
    <property type="match status" value="1"/>
</dbReference>